<dbReference type="Gene3D" id="2.60.40.1220">
    <property type="match status" value="1"/>
</dbReference>
<feature type="chain" id="PRO_5016336469" evidence="4">
    <location>
        <begin position="37"/>
        <end position="159"/>
    </location>
</feature>
<keyword evidence="2" id="KW-0186">Copper</keyword>
<dbReference type="SUPFAM" id="SSF81296">
    <property type="entry name" value="E set domains"/>
    <property type="match status" value="1"/>
</dbReference>
<dbReference type="InterPro" id="IPR014756">
    <property type="entry name" value="Ig_E-set"/>
</dbReference>
<evidence type="ECO:0000256" key="3">
    <source>
        <dbReference type="SAM" id="MobiDB-lite"/>
    </source>
</evidence>
<evidence type="ECO:0000313" key="7">
    <source>
        <dbReference type="Proteomes" id="UP000245539"/>
    </source>
</evidence>
<organism evidence="6 7">
    <name type="scientific">Leucothrix pacifica</name>
    <dbReference type="NCBI Taxonomy" id="1247513"/>
    <lineage>
        <taxon>Bacteria</taxon>
        <taxon>Pseudomonadati</taxon>
        <taxon>Pseudomonadota</taxon>
        <taxon>Gammaproteobacteria</taxon>
        <taxon>Thiotrichales</taxon>
        <taxon>Thiotrichaceae</taxon>
        <taxon>Leucothrix</taxon>
    </lineage>
</organism>
<evidence type="ECO:0000256" key="1">
    <source>
        <dbReference type="ARBA" id="ARBA00022729"/>
    </source>
</evidence>
<gene>
    <name evidence="6" type="ORF">DKW60_21340</name>
</gene>
<dbReference type="EMBL" id="QGKM01000092">
    <property type="protein sequence ID" value="PWQ92404.1"/>
    <property type="molecule type" value="Genomic_DNA"/>
</dbReference>
<protein>
    <submittedName>
        <fullName evidence="6">Copper resistance protein CopC</fullName>
    </submittedName>
</protein>
<dbReference type="Pfam" id="PF04234">
    <property type="entry name" value="CopC"/>
    <property type="match status" value="1"/>
</dbReference>
<evidence type="ECO:0000259" key="5">
    <source>
        <dbReference type="Pfam" id="PF04234"/>
    </source>
</evidence>
<feature type="compositionally biased region" description="Basic and acidic residues" evidence="3">
    <location>
        <begin position="133"/>
        <end position="159"/>
    </location>
</feature>
<name>A0A317C184_9GAMM</name>
<dbReference type="InterPro" id="IPR007348">
    <property type="entry name" value="CopC_dom"/>
</dbReference>
<feature type="signal peptide" evidence="4">
    <location>
        <begin position="1"/>
        <end position="36"/>
    </location>
</feature>
<dbReference type="AlphaFoldDB" id="A0A317C184"/>
<dbReference type="GO" id="GO:0042597">
    <property type="term" value="C:periplasmic space"/>
    <property type="evidence" value="ECO:0007669"/>
    <property type="project" value="InterPro"/>
</dbReference>
<accession>A0A317C184</accession>
<evidence type="ECO:0000256" key="2">
    <source>
        <dbReference type="ARBA" id="ARBA00023008"/>
    </source>
</evidence>
<comment type="caution">
    <text evidence="6">The sequence shown here is derived from an EMBL/GenBank/DDBJ whole genome shotgun (WGS) entry which is preliminary data.</text>
</comment>
<keyword evidence="1 4" id="KW-0732">Signal</keyword>
<evidence type="ECO:0000256" key="4">
    <source>
        <dbReference type="SAM" id="SignalP"/>
    </source>
</evidence>
<dbReference type="InterPro" id="IPR014755">
    <property type="entry name" value="Cu-Rt/internalin_Ig-like"/>
</dbReference>
<evidence type="ECO:0000313" key="6">
    <source>
        <dbReference type="EMBL" id="PWQ92404.1"/>
    </source>
</evidence>
<feature type="region of interest" description="Disordered" evidence="3">
    <location>
        <begin position="131"/>
        <end position="159"/>
    </location>
</feature>
<dbReference type="Proteomes" id="UP000245539">
    <property type="component" value="Unassembled WGS sequence"/>
</dbReference>
<proteinExistence type="predicted"/>
<keyword evidence="7" id="KW-1185">Reference proteome</keyword>
<reference evidence="6 7" key="1">
    <citation type="submission" date="2018-05" db="EMBL/GenBank/DDBJ databases">
        <title>Leucothrix arctica sp. nov., isolated from Arctic seawater.</title>
        <authorList>
            <person name="Choi A."/>
            <person name="Baek K."/>
        </authorList>
    </citation>
    <scope>NUCLEOTIDE SEQUENCE [LARGE SCALE GENOMIC DNA]</scope>
    <source>
        <strain evidence="6 7">JCM 18388</strain>
    </source>
</reference>
<dbReference type="GO" id="GO:0046688">
    <property type="term" value="P:response to copper ion"/>
    <property type="evidence" value="ECO:0007669"/>
    <property type="project" value="InterPro"/>
</dbReference>
<feature type="domain" description="CopC" evidence="5">
    <location>
        <begin position="37"/>
        <end position="129"/>
    </location>
</feature>
<dbReference type="GO" id="GO:0005507">
    <property type="term" value="F:copper ion binding"/>
    <property type="evidence" value="ECO:0007669"/>
    <property type="project" value="InterPro"/>
</dbReference>
<sequence length="159" mass="17626">MVLITLNTLMKRKYTMKFLKTMMVASLLTLSASALAHTGIKSTYPANEQMLEAAPKQLTLNFGASVRLMKVILMDGEHKDLNIGFKPKAEAGTSFKIAVPEIEVGEYMVSWTTMGKDGHKMSGDFSFMVHGEGMSHDDGHGDDHETEQKDDHKDDDHGH</sequence>